<evidence type="ECO:0000313" key="2">
    <source>
        <dbReference type="EMBL" id="KDR77031.1"/>
    </source>
</evidence>
<sequence length="371" mass="42510">MSNFAEKASSSFATLNAKEVTKSTSQAHQERAIIEEKISSHNSELLSTENRIKRLRNKSYDLNEQLNRTSPIMSLLSLDVLTSIFAVACDDYRLTSGLPVQFLIGRVCREWRRVAWSTPHLWRKVLVEISEERFEVQDALFQEWIGRTAASPLHIHLTHSYEWEPPIAFFNQLLKTCHRWIHFEYSQSSLHFQLALALEGTFNFPMLKSFNVTGVARPPGNLNHWQLNSPPQLRSLHFLSRQKFDLEVNWDTLEDVNAMVTLQGCIDMLSLSCSPKSLRLYIFANPKSSVIPSKARYCLQHLISFDVEGRAASVACLLRLITTPAAKELSIQIRYHSSAPLWIGDFAEFYDRSASQLTKLTFKLHHTSITD</sequence>
<dbReference type="Proteomes" id="UP000027222">
    <property type="component" value="Unassembled WGS sequence"/>
</dbReference>
<accession>A0A067T1P1</accession>
<evidence type="ECO:0000256" key="1">
    <source>
        <dbReference type="SAM" id="Coils"/>
    </source>
</evidence>
<proteinExistence type="predicted"/>
<keyword evidence="3" id="KW-1185">Reference proteome</keyword>
<dbReference type="AlphaFoldDB" id="A0A067T1P1"/>
<gene>
    <name evidence="2" type="ORF">GALMADRAFT_210193</name>
</gene>
<protein>
    <submittedName>
        <fullName evidence="2">Uncharacterized protein</fullName>
    </submittedName>
</protein>
<dbReference type="EMBL" id="KL142377">
    <property type="protein sequence ID" value="KDR77031.1"/>
    <property type="molecule type" value="Genomic_DNA"/>
</dbReference>
<keyword evidence="1" id="KW-0175">Coiled coil</keyword>
<feature type="coiled-coil region" evidence="1">
    <location>
        <begin position="38"/>
        <end position="65"/>
    </location>
</feature>
<name>A0A067T1P1_GALM3</name>
<reference evidence="3" key="1">
    <citation type="journal article" date="2014" name="Proc. Natl. Acad. Sci. U.S.A.">
        <title>Extensive sampling of basidiomycete genomes demonstrates inadequacy of the white-rot/brown-rot paradigm for wood decay fungi.</title>
        <authorList>
            <person name="Riley R."/>
            <person name="Salamov A.A."/>
            <person name="Brown D.W."/>
            <person name="Nagy L.G."/>
            <person name="Floudas D."/>
            <person name="Held B.W."/>
            <person name="Levasseur A."/>
            <person name="Lombard V."/>
            <person name="Morin E."/>
            <person name="Otillar R."/>
            <person name="Lindquist E.A."/>
            <person name="Sun H."/>
            <person name="LaButti K.M."/>
            <person name="Schmutz J."/>
            <person name="Jabbour D."/>
            <person name="Luo H."/>
            <person name="Baker S.E."/>
            <person name="Pisabarro A.G."/>
            <person name="Walton J.D."/>
            <person name="Blanchette R.A."/>
            <person name="Henrissat B."/>
            <person name="Martin F."/>
            <person name="Cullen D."/>
            <person name="Hibbett D.S."/>
            <person name="Grigoriev I.V."/>
        </authorList>
    </citation>
    <scope>NUCLEOTIDE SEQUENCE [LARGE SCALE GENOMIC DNA]</scope>
    <source>
        <strain evidence="3">CBS 339.88</strain>
    </source>
</reference>
<dbReference type="HOGENOM" id="CLU_018544_14_0_1"/>
<evidence type="ECO:0000313" key="3">
    <source>
        <dbReference type="Proteomes" id="UP000027222"/>
    </source>
</evidence>
<organism evidence="2 3">
    <name type="scientific">Galerina marginata (strain CBS 339.88)</name>
    <dbReference type="NCBI Taxonomy" id="685588"/>
    <lineage>
        <taxon>Eukaryota</taxon>
        <taxon>Fungi</taxon>
        <taxon>Dikarya</taxon>
        <taxon>Basidiomycota</taxon>
        <taxon>Agaricomycotina</taxon>
        <taxon>Agaricomycetes</taxon>
        <taxon>Agaricomycetidae</taxon>
        <taxon>Agaricales</taxon>
        <taxon>Agaricineae</taxon>
        <taxon>Strophariaceae</taxon>
        <taxon>Galerina</taxon>
    </lineage>
</organism>
<dbReference type="OrthoDB" id="2846292at2759"/>